<evidence type="ECO:0000256" key="1">
    <source>
        <dbReference type="SAM" id="Coils"/>
    </source>
</evidence>
<dbReference type="InterPro" id="IPR058581">
    <property type="entry name" value="TM_HPP"/>
</dbReference>
<feature type="coiled-coil region" evidence="1">
    <location>
        <begin position="30"/>
        <end position="71"/>
    </location>
</feature>
<keyword evidence="1" id="KW-0175">Coiled coil</keyword>
<accession>A0A9X5I7J4</accession>
<dbReference type="Pfam" id="PF04982">
    <property type="entry name" value="TM_HPP"/>
    <property type="match status" value="1"/>
</dbReference>
<dbReference type="AlphaFoldDB" id="A0A9X5I7J4"/>
<proteinExistence type="predicted"/>
<comment type="caution">
    <text evidence="4">The sequence shown here is derived from an EMBL/GenBank/DDBJ whole genome shotgun (WGS) entry which is preliminary data.</text>
</comment>
<gene>
    <name evidence="4" type="ORF">QH73_0023565</name>
</gene>
<name>A0A9X5I7J4_9CYAN</name>
<evidence type="ECO:0000313" key="5">
    <source>
        <dbReference type="Proteomes" id="UP000031532"/>
    </source>
</evidence>
<dbReference type="Proteomes" id="UP000031532">
    <property type="component" value="Unassembled WGS sequence"/>
</dbReference>
<dbReference type="InterPro" id="IPR007065">
    <property type="entry name" value="HPP"/>
</dbReference>
<organism evidence="4 5">
    <name type="scientific">Scytonema millei VB511283</name>
    <dbReference type="NCBI Taxonomy" id="1245923"/>
    <lineage>
        <taxon>Bacteria</taxon>
        <taxon>Bacillati</taxon>
        <taxon>Cyanobacteriota</taxon>
        <taxon>Cyanophyceae</taxon>
        <taxon>Nostocales</taxon>
        <taxon>Scytonemataceae</taxon>
        <taxon>Scytonema</taxon>
    </lineage>
</organism>
<feature type="transmembrane region" description="Helical" evidence="2">
    <location>
        <begin position="108"/>
        <end position="125"/>
    </location>
</feature>
<dbReference type="OrthoDB" id="9811720at2"/>
<dbReference type="PANTHER" id="PTHR33741:SF5">
    <property type="entry name" value="TRANSMEMBRANE PROTEIN DDB_G0269096-RELATED"/>
    <property type="match status" value="1"/>
</dbReference>
<feature type="domain" description="HPP transmembrane region" evidence="3">
    <location>
        <begin position="101"/>
        <end position="250"/>
    </location>
</feature>
<feature type="transmembrane region" description="Helical" evidence="2">
    <location>
        <begin position="160"/>
        <end position="178"/>
    </location>
</feature>
<keyword evidence="5" id="KW-1185">Reference proteome</keyword>
<feature type="transmembrane region" description="Helical" evidence="2">
    <location>
        <begin position="219"/>
        <end position="240"/>
    </location>
</feature>
<keyword evidence="2" id="KW-0472">Membrane</keyword>
<evidence type="ECO:0000313" key="4">
    <source>
        <dbReference type="EMBL" id="NHC37577.1"/>
    </source>
</evidence>
<dbReference type="PANTHER" id="PTHR33741">
    <property type="entry name" value="TRANSMEMBRANE PROTEIN DDB_G0269096-RELATED"/>
    <property type="match status" value="1"/>
</dbReference>
<sequence>MKDISKTAAKPNTNSSSMTKLTKAMSTFELTSKQQQFQQYQQQLEQQQQQLIIQQQQLEQLTAELAALKKNRPQSTWNFQFKSARFKNFLAKIHGSSKYQPRFPLKQIVFSYMGSFIGIAALAYISVSTHYPLIAAPFGAAAVLLFAAPDSPLAQPRNCIVGNFLGGLVSLIMVHLFGSEPWVMALAVATAIKVMQLTKTLHPPGGAVALVGVMSRAEWSFLFTPVLAGSIVLVFCTFVFNNLMPGRTYPKHWL</sequence>
<dbReference type="EMBL" id="JTJC03000009">
    <property type="protein sequence ID" value="NHC37577.1"/>
    <property type="molecule type" value="Genomic_DNA"/>
</dbReference>
<keyword evidence="2" id="KW-1133">Transmembrane helix</keyword>
<protein>
    <submittedName>
        <fullName evidence="4">HPP family protein</fullName>
    </submittedName>
</protein>
<dbReference type="RefSeq" id="WP_132867504.1">
    <property type="nucleotide sequence ID" value="NZ_JTJC03000009.1"/>
</dbReference>
<evidence type="ECO:0000259" key="3">
    <source>
        <dbReference type="Pfam" id="PF04982"/>
    </source>
</evidence>
<keyword evidence="2" id="KW-0812">Transmembrane</keyword>
<evidence type="ECO:0000256" key="2">
    <source>
        <dbReference type="SAM" id="Phobius"/>
    </source>
</evidence>
<reference evidence="4 5" key="1">
    <citation type="journal article" date="2015" name="Genome Announc.">
        <title>Draft Genome Sequence of the Terrestrial Cyanobacterium Scytonema millei VB511283, Isolated from Eastern India.</title>
        <authorList>
            <person name="Sen D."/>
            <person name="Chandrababunaidu M.M."/>
            <person name="Singh D."/>
            <person name="Sanghi N."/>
            <person name="Ghorai A."/>
            <person name="Mishra G.P."/>
            <person name="Madduluri M."/>
            <person name="Adhikary S.P."/>
            <person name="Tripathy S."/>
        </authorList>
    </citation>
    <scope>NUCLEOTIDE SEQUENCE [LARGE SCALE GENOMIC DNA]</scope>
    <source>
        <strain evidence="4 5">VB511283</strain>
    </source>
</reference>
<feature type="transmembrane region" description="Helical" evidence="2">
    <location>
        <begin position="131"/>
        <end position="148"/>
    </location>
</feature>